<evidence type="ECO:0000313" key="3">
    <source>
        <dbReference type="Proteomes" id="UP000249185"/>
    </source>
</evidence>
<gene>
    <name evidence="2" type="ORF">DI556_15510</name>
</gene>
<comment type="caution">
    <text evidence="2">The sequence shown here is derived from an EMBL/GenBank/DDBJ whole genome shotgun (WGS) entry which is preliminary data.</text>
</comment>
<dbReference type="SUPFAM" id="SSF51182">
    <property type="entry name" value="RmlC-like cupins"/>
    <property type="match status" value="1"/>
</dbReference>
<organism evidence="2 3">
    <name type="scientific">Rhodovulum sulfidophilum</name>
    <name type="common">Rhodobacter sulfidophilus</name>
    <dbReference type="NCBI Taxonomy" id="35806"/>
    <lineage>
        <taxon>Bacteria</taxon>
        <taxon>Pseudomonadati</taxon>
        <taxon>Pseudomonadota</taxon>
        <taxon>Alphaproteobacteria</taxon>
        <taxon>Rhodobacterales</taxon>
        <taxon>Paracoccaceae</taxon>
        <taxon>Rhodovulum</taxon>
    </lineage>
</organism>
<dbReference type="InterPro" id="IPR014710">
    <property type="entry name" value="RmlC-like_jellyroll"/>
</dbReference>
<dbReference type="EMBL" id="QFPW01000014">
    <property type="protein sequence ID" value="PZQ47906.1"/>
    <property type="molecule type" value="Genomic_DNA"/>
</dbReference>
<accession>A0A2W5N3E2</accession>
<dbReference type="AlphaFoldDB" id="A0A2W5N3E2"/>
<dbReference type="Gene3D" id="2.60.120.10">
    <property type="entry name" value="Jelly Rolls"/>
    <property type="match status" value="1"/>
</dbReference>
<dbReference type="InterPro" id="IPR011051">
    <property type="entry name" value="RmlC_Cupin_sf"/>
</dbReference>
<dbReference type="InterPro" id="IPR025979">
    <property type="entry name" value="ChrR-like_cupin_dom"/>
</dbReference>
<feature type="domain" description="ChrR-like cupin" evidence="1">
    <location>
        <begin position="143"/>
        <end position="223"/>
    </location>
</feature>
<dbReference type="Proteomes" id="UP000249185">
    <property type="component" value="Unassembled WGS sequence"/>
</dbReference>
<evidence type="ECO:0000313" key="2">
    <source>
        <dbReference type="EMBL" id="PZQ47906.1"/>
    </source>
</evidence>
<dbReference type="InterPro" id="IPR041916">
    <property type="entry name" value="Anti_sigma_zinc_sf"/>
</dbReference>
<name>A0A2W5N3E2_RHOSU</name>
<sequence length="249" mass="26022">MTVIRTGATLVAGWRKDGQALPMNRGHVPADILAAYADGSLGDGMCLIVAGHLTFCPRCRDHLSRLEALGGALLTEPAPGCCQKPDLARILSRIDAAEDVAELDRAEPEPRGFALPYPAAEAQRCAAIDHLPRCLRERLGSALTALGWNPVGPGVAVVPVPLSGPGTLRLLRCDAGVALPEHEHRGPSSALILRGLMHEADRTFGRGDLILSRPGDRHAPVIDAAGPCVVLILDEGAPLDVLPDAGPAG</sequence>
<dbReference type="Gene3D" id="1.10.10.1320">
    <property type="entry name" value="Anti-sigma factor, zinc-finger domain"/>
    <property type="match status" value="1"/>
</dbReference>
<dbReference type="Pfam" id="PF12973">
    <property type="entry name" value="Cupin_7"/>
    <property type="match status" value="1"/>
</dbReference>
<reference evidence="2 3" key="1">
    <citation type="submission" date="2017-08" db="EMBL/GenBank/DDBJ databases">
        <title>Infants hospitalized years apart are colonized by the same room-sourced microbial strains.</title>
        <authorList>
            <person name="Brooks B."/>
            <person name="Olm M.R."/>
            <person name="Firek B.A."/>
            <person name="Baker R."/>
            <person name="Thomas B.C."/>
            <person name="Morowitz M.J."/>
            <person name="Banfield J.F."/>
        </authorList>
    </citation>
    <scope>NUCLEOTIDE SEQUENCE [LARGE SCALE GENOMIC DNA]</scope>
    <source>
        <strain evidence="2">S2_005_002_R2_34</strain>
    </source>
</reference>
<protein>
    <recommendedName>
        <fullName evidence="1">ChrR-like cupin domain-containing protein</fullName>
    </recommendedName>
</protein>
<evidence type="ECO:0000259" key="1">
    <source>
        <dbReference type="Pfam" id="PF12973"/>
    </source>
</evidence>
<proteinExistence type="predicted"/>